<keyword evidence="7" id="KW-0479">Metal-binding</keyword>
<feature type="transmembrane region" description="Helical" evidence="9">
    <location>
        <begin position="128"/>
        <end position="154"/>
    </location>
</feature>
<evidence type="ECO:0000256" key="3">
    <source>
        <dbReference type="ARBA" id="ARBA00022692"/>
    </source>
</evidence>
<feature type="transmembrane region" description="Helical" evidence="9">
    <location>
        <begin position="174"/>
        <end position="193"/>
    </location>
</feature>
<evidence type="ECO:0000256" key="2">
    <source>
        <dbReference type="ARBA" id="ARBA00022475"/>
    </source>
</evidence>
<dbReference type="InterPro" id="IPR000917">
    <property type="entry name" value="Sulfatase_N"/>
</dbReference>
<feature type="binding site" evidence="8">
    <location>
        <position position="494"/>
    </location>
    <ligand>
        <name>Mn(2+)</name>
        <dbReference type="ChEBI" id="CHEBI:29035"/>
    </ligand>
</feature>
<evidence type="ECO:0000256" key="6">
    <source>
        <dbReference type="PIRSR" id="PIRSR005091-1"/>
    </source>
</evidence>
<evidence type="ECO:0000256" key="9">
    <source>
        <dbReference type="SAM" id="Phobius"/>
    </source>
</evidence>
<comment type="caution">
    <text evidence="11">The sequence shown here is derived from an EMBL/GenBank/DDBJ whole genome shotgun (WGS) entry which is preliminary data.</text>
</comment>
<dbReference type="AlphaFoldDB" id="A0A9D2A454"/>
<dbReference type="CDD" id="cd16015">
    <property type="entry name" value="LTA_synthase"/>
    <property type="match status" value="1"/>
</dbReference>
<dbReference type="GO" id="GO:0005886">
    <property type="term" value="C:plasma membrane"/>
    <property type="evidence" value="ECO:0007669"/>
    <property type="project" value="UniProtKB-SubCell"/>
</dbReference>
<comment type="subcellular location">
    <subcellularLocation>
        <location evidence="1">Cell membrane</location>
        <topology evidence="1">Multi-pass membrane protein</topology>
    </subcellularLocation>
</comment>
<dbReference type="InterPro" id="IPR012160">
    <property type="entry name" value="LtaS-like"/>
</dbReference>
<feature type="active site" evidence="6">
    <location>
        <position position="326"/>
    </location>
</feature>
<evidence type="ECO:0000259" key="10">
    <source>
        <dbReference type="Pfam" id="PF00884"/>
    </source>
</evidence>
<dbReference type="SUPFAM" id="SSF53649">
    <property type="entry name" value="Alkaline phosphatase-like"/>
    <property type="match status" value="1"/>
</dbReference>
<dbReference type="PANTHER" id="PTHR47371">
    <property type="entry name" value="LIPOTEICHOIC ACID SYNTHASE"/>
    <property type="match status" value="1"/>
</dbReference>
<name>A0A9D2A454_9BACE</name>
<evidence type="ECO:0000313" key="11">
    <source>
        <dbReference type="EMBL" id="HIZ01004.1"/>
    </source>
</evidence>
<feature type="transmembrane region" description="Helical" evidence="9">
    <location>
        <begin position="12"/>
        <end position="34"/>
    </location>
</feature>
<accession>A0A9D2A454</accession>
<keyword evidence="4 9" id="KW-1133">Transmembrane helix</keyword>
<keyword evidence="2" id="KW-1003">Cell membrane</keyword>
<sequence length="621" mass="69738">MKERLLTFIKIYVLFVCLFVVQKPLFMLFYANLYVDASWTDCLRVMLHGLPLDLSVAGYLTALPGLLLLGSVWNCGRWLRLTAQAYFLLISLLIGVIFVTDLALYEYWGFRLDTTPFFYFFSSPHDAVASASGWMAALGFLSMAAWTVLVYALFHATVIRPLRRLRVPFHRLGVSLAMLLLTGILFIPIRGGFTVSTMNTGKVYFSTNQRLNHAAINPAFSLLESISKQTDFAAQYRFLQADDADSLFATLVDPQVRQPSPKALPPTGDAALLNTSRPDVLFIILESFSSHLMATLGGEPDVAPCLDSLATEGVLFTQLYANSFRTDRGLVSILSGYPAQPSTSIMKYPRKTQSIPAIAGVLKDEAGYRTCYYYGGDADFTNMRSYLMSSGFEDIVCDRDFPVSQRLSKWGVHDHLVFRRLLDDLRADTASPRPAYRVLQTSSSHEPFEVPYRRLANDRLNAFAYTDSCVGDFIRQFRRLPQWQHTLVVLVPDHQGAYPETLSNFDKQRYHIPLILTGGAVARPRRIDTYGSQHDLAATLLAQLGLPHAQFTFSKDLLDPSSPHFAYFTFPGMLGMVTDSSYVVYDINAETPATMQGSWPERTLVEAQAYLQKLYDDIANR</sequence>
<evidence type="ECO:0000313" key="12">
    <source>
        <dbReference type="Proteomes" id="UP000824023"/>
    </source>
</evidence>
<evidence type="ECO:0000256" key="1">
    <source>
        <dbReference type="ARBA" id="ARBA00004651"/>
    </source>
</evidence>
<feature type="transmembrane region" description="Helical" evidence="9">
    <location>
        <begin position="85"/>
        <end position="108"/>
    </location>
</feature>
<keyword evidence="3 9" id="KW-0812">Transmembrane</keyword>
<organism evidence="11 12">
    <name type="scientific">Candidatus Bacteroides merdipullorum</name>
    <dbReference type="NCBI Taxonomy" id="2838474"/>
    <lineage>
        <taxon>Bacteria</taxon>
        <taxon>Pseudomonadati</taxon>
        <taxon>Bacteroidota</taxon>
        <taxon>Bacteroidia</taxon>
        <taxon>Bacteroidales</taxon>
        <taxon>Bacteroidaceae</taxon>
        <taxon>Bacteroides</taxon>
    </lineage>
</organism>
<reference evidence="11" key="1">
    <citation type="journal article" date="2021" name="PeerJ">
        <title>Extensive microbial diversity within the chicken gut microbiome revealed by metagenomics and culture.</title>
        <authorList>
            <person name="Gilroy R."/>
            <person name="Ravi A."/>
            <person name="Getino M."/>
            <person name="Pursley I."/>
            <person name="Horton D.L."/>
            <person name="Alikhan N.F."/>
            <person name="Baker D."/>
            <person name="Gharbi K."/>
            <person name="Hall N."/>
            <person name="Watson M."/>
            <person name="Adriaenssens E.M."/>
            <person name="Foster-Nyarko E."/>
            <person name="Jarju S."/>
            <person name="Secka A."/>
            <person name="Antonio M."/>
            <person name="Oren A."/>
            <person name="Chaudhuri R.R."/>
            <person name="La Ragione R."/>
            <person name="Hildebrand F."/>
            <person name="Pallen M.J."/>
        </authorList>
    </citation>
    <scope>NUCLEOTIDE SEQUENCE</scope>
    <source>
        <strain evidence="11">ChiHjej12B11-24981</strain>
    </source>
</reference>
<proteinExistence type="predicted"/>
<reference evidence="11" key="2">
    <citation type="submission" date="2021-04" db="EMBL/GenBank/DDBJ databases">
        <authorList>
            <person name="Gilroy R."/>
        </authorList>
    </citation>
    <scope>NUCLEOTIDE SEQUENCE</scope>
    <source>
        <strain evidence="11">ChiHjej12B11-24981</strain>
    </source>
</reference>
<dbReference type="GO" id="GO:0046872">
    <property type="term" value="F:metal ion binding"/>
    <property type="evidence" value="ECO:0007669"/>
    <property type="project" value="UniProtKB-KW"/>
</dbReference>
<dbReference type="PIRSF" id="PIRSF005091">
    <property type="entry name" value="Mmb_sulf_HI1246"/>
    <property type="match status" value="1"/>
</dbReference>
<protein>
    <submittedName>
        <fullName evidence="11">LTA synthase family protein</fullName>
    </submittedName>
</protein>
<feature type="binding site" evidence="7">
    <location>
        <position position="445"/>
    </location>
    <ligand>
        <name>substrate</name>
    </ligand>
</feature>
<dbReference type="Pfam" id="PF00884">
    <property type="entry name" value="Sulfatase"/>
    <property type="match status" value="1"/>
</dbReference>
<feature type="binding site" evidence="8">
    <location>
        <position position="286"/>
    </location>
    <ligand>
        <name>Mn(2+)</name>
        <dbReference type="ChEBI" id="CHEBI:29035"/>
    </ligand>
</feature>
<feature type="binding site" evidence="8">
    <location>
        <position position="326"/>
    </location>
    <ligand>
        <name>Mn(2+)</name>
        <dbReference type="ChEBI" id="CHEBI:29035"/>
    </ligand>
</feature>
<dbReference type="PANTHER" id="PTHR47371:SF3">
    <property type="entry name" value="PHOSPHOGLYCEROL TRANSFERASE I"/>
    <property type="match status" value="1"/>
</dbReference>
<gene>
    <name evidence="11" type="ORF">H9819_01955</name>
</gene>
<feature type="binding site" evidence="8">
    <location>
        <position position="493"/>
    </location>
    <ligand>
        <name>Mn(2+)</name>
        <dbReference type="ChEBI" id="CHEBI:29035"/>
    </ligand>
</feature>
<feature type="transmembrane region" description="Helical" evidence="9">
    <location>
        <begin position="54"/>
        <end position="73"/>
    </location>
</feature>
<dbReference type="Proteomes" id="UP000824023">
    <property type="component" value="Unassembled WGS sequence"/>
</dbReference>
<evidence type="ECO:0000256" key="8">
    <source>
        <dbReference type="PIRSR" id="PIRSR005091-3"/>
    </source>
</evidence>
<evidence type="ECO:0000256" key="5">
    <source>
        <dbReference type="ARBA" id="ARBA00023136"/>
    </source>
</evidence>
<feature type="domain" description="Sulfatase N-terminal" evidence="10">
    <location>
        <begin position="278"/>
        <end position="545"/>
    </location>
</feature>
<dbReference type="InterPro" id="IPR050448">
    <property type="entry name" value="OpgB/LTA_synthase_biosynth"/>
</dbReference>
<keyword evidence="7" id="KW-0464">Manganese</keyword>
<keyword evidence="5 9" id="KW-0472">Membrane</keyword>
<dbReference type="InterPro" id="IPR017850">
    <property type="entry name" value="Alkaline_phosphatase_core_sf"/>
</dbReference>
<evidence type="ECO:0000256" key="4">
    <source>
        <dbReference type="ARBA" id="ARBA00022989"/>
    </source>
</evidence>
<evidence type="ECO:0000256" key="7">
    <source>
        <dbReference type="PIRSR" id="PIRSR005091-2"/>
    </source>
</evidence>
<dbReference type="EMBL" id="DXCK01000035">
    <property type="protein sequence ID" value="HIZ01004.1"/>
    <property type="molecule type" value="Genomic_DNA"/>
</dbReference>
<dbReference type="Gene3D" id="3.40.720.10">
    <property type="entry name" value="Alkaline Phosphatase, subunit A"/>
    <property type="match status" value="1"/>
</dbReference>